<keyword evidence="5 10" id="KW-0812">Transmembrane</keyword>
<protein>
    <recommendedName>
        <fullName evidence="10">Large-conductance mechanosensitive channel</fullName>
    </recommendedName>
</protein>
<name>A0A2H0CIB4_9BACT</name>
<dbReference type="InterPro" id="IPR001185">
    <property type="entry name" value="MS_channel"/>
</dbReference>
<keyword evidence="7 10" id="KW-0406">Ion transport</keyword>
<evidence type="ECO:0000256" key="1">
    <source>
        <dbReference type="ARBA" id="ARBA00004651"/>
    </source>
</evidence>
<dbReference type="GO" id="GO:0005886">
    <property type="term" value="C:plasma membrane"/>
    <property type="evidence" value="ECO:0007669"/>
    <property type="project" value="UniProtKB-SubCell"/>
</dbReference>
<dbReference type="HAMAP" id="MF_00115">
    <property type="entry name" value="MscL"/>
    <property type="match status" value="1"/>
</dbReference>
<sequence>MLKEFKQFLLRGNVVDLAVGVVIGAAFGTIVTALVSDLLTPLISAIAKVPDFSGLFFTINDSKFMYGHFINALISFILVASSVFFFVIKPMNMLVARFHKEPATDPTTKKCKECLSEIPIEAKRCSHCSQVYL</sequence>
<dbReference type="Pfam" id="PF01741">
    <property type="entry name" value="MscL"/>
    <property type="match status" value="1"/>
</dbReference>
<dbReference type="SUPFAM" id="SSF81330">
    <property type="entry name" value="Gated mechanosensitive channel"/>
    <property type="match status" value="1"/>
</dbReference>
<evidence type="ECO:0000256" key="6">
    <source>
        <dbReference type="ARBA" id="ARBA00022989"/>
    </source>
</evidence>
<evidence type="ECO:0000256" key="4">
    <source>
        <dbReference type="ARBA" id="ARBA00022475"/>
    </source>
</evidence>
<keyword evidence="4 10" id="KW-1003">Cell membrane</keyword>
<evidence type="ECO:0000313" key="11">
    <source>
        <dbReference type="EMBL" id="PIP69090.1"/>
    </source>
</evidence>
<keyword evidence="3 10" id="KW-0813">Transport</keyword>
<comment type="caution">
    <text evidence="11">The sequence shown here is derived from an EMBL/GenBank/DDBJ whole genome shotgun (WGS) entry which is preliminary data.</text>
</comment>
<organism evidence="11 12">
    <name type="scientific">Candidatus Nomurabacteria bacterium CG22_combo_CG10-13_8_21_14_all_32_8</name>
    <dbReference type="NCBI Taxonomy" id="1974732"/>
    <lineage>
        <taxon>Bacteria</taxon>
        <taxon>Candidatus Nomuraibacteriota</taxon>
    </lineage>
</organism>
<evidence type="ECO:0000256" key="5">
    <source>
        <dbReference type="ARBA" id="ARBA00022692"/>
    </source>
</evidence>
<evidence type="ECO:0000256" key="8">
    <source>
        <dbReference type="ARBA" id="ARBA00023136"/>
    </source>
</evidence>
<comment type="subunit">
    <text evidence="10">Homopentamer.</text>
</comment>
<dbReference type="AlphaFoldDB" id="A0A2H0CIB4"/>
<feature type="transmembrane region" description="Helical" evidence="10">
    <location>
        <begin position="12"/>
        <end position="35"/>
    </location>
</feature>
<dbReference type="InterPro" id="IPR037673">
    <property type="entry name" value="MSC/AndL"/>
</dbReference>
<proteinExistence type="inferred from homology"/>
<dbReference type="Proteomes" id="UP000229176">
    <property type="component" value="Unassembled WGS sequence"/>
</dbReference>
<dbReference type="GO" id="GO:0008381">
    <property type="term" value="F:mechanosensitive monoatomic ion channel activity"/>
    <property type="evidence" value="ECO:0007669"/>
    <property type="project" value="UniProtKB-UniRule"/>
</dbReference>
<dbReference type="NCBIfam" id="TIGR00220">
    <property type="entry name" value="mscL"/>
    <property type="match status" value="1"/>
</dbReference>
<evidence type="ECO:0000256" key="7">
    <source>
        <dbReference type="ARBA" id="ARBA00023065"/>
    </source>
</evidence>
<dbReference type="PRINTS" id="PR01264">
    <property type="entry name" value="MECHCHANNEL"/>
</dbReference>
<dbReference type="Gene3D" id="1.10.1200.120">
    <property type="entry name" value="Large-conductance mechanosensitive channel, MscL, domain 1"/>
    <property type="match status" value="1"/>
</dbReference>
<evidence type="ECO:0000256" key="3">
    <source>
        <dbReference type="ARBA" id="ARBA00022448"/>
    </source>
</evidence>
<keyword evidence="9 10" id="KW-0407">Ion channel</keyword>
<dbReference type="PANTHER" id="PTHR30266:SF2">
    <property type="entry name" value="LARGE-CONDUCTANCE MECHANOSENSITIVE CHANNEL"/>
    <property type="match status" value="1"/>
</dbReference>
<evidence type="ECO:0000256" key="2">
    <source>
        <dbReference type="ARBA" id="ARBA00007254"/>
    </source>
</evidence>
<evidence type="ECO:0000256" key="9">
    <source>
        <dbReference type="ARBA" id="ARBA00023303"/>
    </source>
</evidence>
<comment type="subcellular location">
    <subcellularLocation>
        <location evidence="1 10">Cell membrane</location>
        <topology evidence="1 10">Multi-pass membrane protein</topology>
    </subcellularLocation>
</comment>
<accession>A0A2H0CIB4</accession>
<dbReference type="PANTHER" id="PTHR30266">
    <property type="entry name" value="MECHANOSENSITIVE CHANNEL MSCL"/>
    <property type="match status" value="1"/>
</dbReference>
<comment type="function">
    <text evidence="10">Channel that opens in response to stretch forces in the membrane lipid bilayer. May participate in the regulation of osmotic pressure changes within the cell.</text>
</comment>
<gene>
    <name evidence="10 11" type="primary">mscL</name>
    <name evidence="11" type="ORF">COW91_01265</name>
</gene>
<evidence type="ECO:0000313" key="12">
    <source>
        <dbReference type="Proteomes" id="UP000229176"/>
    </source>
</evidence>
<dbReference type="EMBL" id="PCTI01000014">
    <property type="protein sequence ID" value="PIP69090.1"/>
    <property type="molecule type" value="Genomic_DNA"/>
</dbReference>
<feature type="transmembrane region" description="Helical" evidence="10">
    <location>
        <begin position="65"/>
        <end position="88"/>
    </location>
</feature>
<dbReference type="InterPro" id="IPR019823">
    <property type="entry name" value="Mechanosensitive_channel_CS"/>
</dbReference>
<dbReference type="PROSITE" id="PS01327">
    <property type="entry name" value="MSCL"/>
    <property type="match status" value="1"/>
</dbReference>
<reference evidence="11 12" key="1">
    <citation type="submission" date="2017-09" db="EMBL/GenBank/DDBJ databases">
        <title>Depth-based differentiation of microbial function through sediment-hosted aquifers and enrichment of novel symbionts in the deep terrestrial subsurface.</title>
        <authorList>
            <person name="Probst A.J."/>
            <person name="Ladd B."/>
            <person name="Jarett J.K."/>
            <person name="Geller-Mcgrath D.E."/>
            <person name="Sieber C.M."/>
            <person name="Emerson J.B."/>
            <person name="Anantharaman K."/>
            <person name="Thomas B.C."/>
            <person name="Malmstrom R."/>
            <person name="Stieglmeier M."/>
            <person name="Klingl A."/>
            <person name="Woyke T."/>
            <person name="Ryan C.M."/>
            <person name="Banfield J.F."/>
        </authorList>
    </citation>
    <scope>NUCLEOTIDE SEQUENCE [LARGE SCALE GENOMIC DNA]</scope>
    <source>
        <strain evidence="11">CG22_combo_CG10-13_8_21_14_all_32_8</strain>
    </source>
</reference>
<comment type="similarity">
    <text evidence="2 10">Belongs to the MscL family.</text>
</comment>
<keyword evidence="6 10" id="KW-1133">Transmembrane helix</keyword>
<evidence type="ECO:0000256" key="10">
    <source>
        <dbReference type="HAMAP-Rule" id="MF_00115"/>
    </source>
</evidence>
<dbReference type="InterPro" id="IPR036019">
    <property type="entry name" value="MscL_channel"/>
</dbReference>
<keyword evidence="8 10" id="KW-0472">Membrane</keyword>